<sequence length="387" mass="43752">EKACRRNLLFQKVYDCSTACLKYCPSFSKFLFINMGEMQLKYFGRFQLALQCHTKYVVVFDDDCIPQPRYFETALHTINTGIYRGILGTKGTPATEDFFYGPMSKSDRIIEADVVGGSWFMESDWVKLMFRDKLHSWATGEDWHLCANARKYANIRSFVMPVDPVNNSTHSFSQDYLSLSSTGDTTGIVKGTIESRKHIIQQLWSRGDRLMDSYKKSKPSLLLFIETNVDATNLISYSSTNQPYLDLHFSCVTTNALKANINMTRLKSQCHSFHDLLIGNEYNTDPTPVAVVAEIMYAFDMVLQGTQSTVVMVIGTPDSISKYAVLVAASLRDVPVINIYTTGTIYKSRIAKTVFNLSTYVVEAATNGTLDVENERKIISYLTKLYA</sequence>
<protein>
    <submittedName>
        <fullName evidence="1">Glycosyltransferase family protein-like protein</fullName>
    </submittedName>
</protein>
<dbReference type="EMBL" id="EU643492">
    <property type="protein sequence ID" value="ACD54802.1"/>
    <property type="molecule type" value="Genomic_DNA"/>
</dbReference>
<dbReference type="Gene3D" id="3.90.550.10">
    <property type="entry name" value="Spore Coat Polysaccharide Biosynthesis Protein SpsA, Chain A"/>
    <property type="match status" value="1"/>
</dbReference>
<accession>B3G4Q4</accession>
<reference evidence="1" key="1">
    <citation type="journal article" date="2008" name="Science">
        <title>Massive horizontal gene transfer in bdelloid rotifers.</title>
        <authorList>
            <person name="Gladyshev E.A."/>
            <person name="Meselson M.S."/>
            <person name="Arkhipova I.R."/>
        </authorList>
    </citation>
    <scope>NUCLEOTIDE SEQUENCE</scope>
</reference>
<dbReference type="AlphaFoldDB" id="B3G4Q4"/>
<proteinExistence type="predicted"/>
<dbReference type="GO" id="GO:0016740">
    <property type="term" value="F:transferase activity"/>
    <property type="evidence" value="ECO:0007669"/>
    <property type="project" value="UniProtKB-KW"/>
</dbReference>
<feature type="non-terminal residue" evidence="1">
    <location>
        <position position="1"/>
    </location>
</feature>
<dbReference type="SUPFAM" id="SSF53448">
    <property type="entry name" value="Nucleotide-diphospho-sugar transferases"/>
    <property type="match status" value="1"/>
</dbReference>
<organism evidence="1">
    <name type="scientific">Adineta vaga</name>
    <name type="common">Rotifer</name>
    <name type="synonym">Callidina vaga</name>
    <dbReference type="NCBI Taxonomy" id="104782"/>
    <lineage>
        <taxon>Eukaryota</taxon>
        <taxon>Metazoa</taxon>
        <taxon>Spiralia</taxon>
        <taxon>Gnathifera</taxon>
        <taxon>Rotifera</taxon>
        <taxon>Eurotatoria</taxon>
        <taxon>Bdelloidea</taxon>
        <taxon>Adinetida</taxon>
        <taxon>Adinetidae</taxon>
        <taxon>Adineta</taxon>
    </lineage>
</organism>
<keyword evidence="1" id="KW-0808">Transferase</keyword>
<evidence type="ECO:0000313" key="1">
    <source>
        <dbReference type="EMBL" id="ACD54802.1"/>
    </source>
</evidence>
<name>B3G4Q4_ADIVA</name>
<dbReference type="InterPro" id="IPR029044">
    <property type="entry name" value="Nucleotide-diphossugar_trans"/>
</dbReference>